<evidence type="ECO:0000313" key="3">
    <source>
        <dbReference type="Proteomes" id="UP000269193"/>
    </source>
</evidence>
<accession>A0A3S8NF53</accession>
<dbReference type="EMBL" id="MK064564">
    <property type="protein sequence ID" value="AZI75878.1"/>
    <property type="molecule type" value="Genomic_DNA"/>
</dbReference>
<name>A0A3S8NF53_9VIRU</name>
<keyword evidence="1" id="KW-0472">Membrane</keyword>
<keyword evidence="1" id="KW-0812">Transmembrane</keyword>
<evidence type="ECO:0000256" key="1">
    <source>
        <dbReference type="SAM" id="Phobius"/>
    </source>
</evidence>
<organism evidence="2 3">
    <name type="scientific">Sulfolobales Beppu filamentous virus 3</name>
    <dbReference type="NCBI Taxonomy" id="2493124"/>
    <lineage>
        <taxon>Viruses</taxon>
        <taxon>Adnaviria</taxon>
        <taxon>Zilligvirae</taxon>
        <taxon>Taleaviricota</taxon>
        <taxon>Tokiviricetes</taxon>
        <taxon>Ligamenvirales</taxon>
        <taxon>Lipothrixviridae</taxon>
        <taxon>Deltalipothrixvirus</taxon>
        <taxon>Deltalipothrixvirus beppuense</taxon>
        <taxon>Deltalipothrixvirus SBFV3</taxon>
    </lineage>
</organism>
<keyword evidence="1" id="KW-1133">Transmembrane helix</keyword>
<protein>
    <submittedName>
        <fullName evidence="2">Uncharacterized protein</fullName>
    </submittedName>
</protein>
<keyword evidence="3" id="KW-1185">Reference proteome</keyword>
<gene>
    <name evidence="2" type="ORF">SBFV3_gp43</name>
</gene>
<feature type="transmembrane region" description="Helical" evidence="1">
    <location>
        <begin position="6"/>
        <end position="28"/>
    </location>
</feature>
<evidence type="ECO:0000313" key="2">
    <source>
        <dbReference type="EMBL" id="AZI75878.1"/>
    </source>
</evidence>
<reference evidence="2 3" key="1">
    <citation type="journal article" date="2018" name="Environ. Microbiol.">
        <title>New archaeal viruses discovered by metagenomic analysis of viral communities in enrichment cultures.</title>
        <authorList>
            <person name="Liu Y."/>
            <person name="Brandt D."/>
            <person name="Ishino S."/>
            <person name="Ishino Y."/>
            <person name="Koonin E.V."/>
            <person name="Kalinowski J."/>
            <person name="Krupovic M."/>
            <person name="Prangishvili D."/>
        </authorList>
    </citation>
    <scope>NUCLEOTIDE SEQUENCE [LARGE SCALE GENOMIC DNA]</scope>
</reference>
<sequence length="110" mass="12602">MSSVISDIVAVTDTIISTTAIITFIITYKRYKRSTEHDIDTHMRHIANDTFNEFINSVKFKDAVNYIIDTNKKINEIDTKLTMLLVILCTEDNKLKQTPFCQSILSNVRG</sequence>
<proteinExistence type="predicted"/>
<dbReference type="Proteomes" id="UP000269193">
    <property type="component" value="Segment"/>
</dbReference>